<name>A0A6A5ZM98_9PLEO</name>
<evidence type="ECO:0000256" key="1">
    <source>
        <dbReference type="SAM" id="MobiDB-lite"/>
    </source>
</evidence>
<dbReference type="EMBL" id="ML977314">
    <property type="protein sequence ID" value="KAF2120395.1"/>
    <property type="molecule type" value="Genomic_DNA"/>
</dbReference>
<protein>
    <submittedName>
        <fullName evidence="2">Uncharacterized protein</fullName>
    </submittedName>
</protein>
<feature type="region of interest" description="Disordered" evidence="1">
    <location>
        <begin position="1"/>
        <end position="23"/>
    </location>
</feature>
<keyword evidence="3" id="KW-1185">Reference proteome</keyword>
<evidence type="ECO:0000313" key="3">
    <source>
        <dbReference type="Proteomes" id="UP000799770"/>
    </source>
</evidence>
<organism evidence="2 3">
    <name type="scientific">Lophiotrema nucula</name>
    <dbReference type="NCBI Taxonomy" id="690887"/>
    <lineage>
        <taxon>Eukaryota</taxon>
        <taxon>Fungi</taxon>
        <taxon>Dikarya</taxon>
        <taxon>Ascomycota</taxon>
        <taxon>Pezizomycotina</taxon>
        <taxon>Dothideomycetes</taxon>
        <taxon>Pleosporomycetidae</taxon>
        <taxon>Pleosporales</taxon>
        <taxon>Lophiotremataceae</taxon>
        <taxon>Lophiotrema</taxon>
    </lineage>
</organism>
<sequence length="151" mass="15984">MSGLDGGTAMASFHSGHGTSSRDAQPSAILISVGAEPFTPPPHRASQPAVPVLSSTCVAAHPPPPVLGLGSCAQQRPHMDPEQHLNTAHHENPKLRHRRCFSTSSRNSLGSSARLTSFGQRMAPGFYLREALIAINGAARLAEEGYMRPEA</sequence>
<proteinExistence type="predicted"/>
<dbReference type="AlphaFoldDB" id="A0A6A5ZM98"/>
<reference evidence="2" key="1">
    <citation type="journal article" date="2020" name="Stud. Mycol.">
        <title>101 Dothideomycetes genomes: a test case for predicting lifestyles and emergence of pathogens.</title>
        <authorList>
            <person name="Haridas S."/>
            <person name="Albert R."/>
            <person name="Binder M."/>
            <person name="Bloem J."/>
            <person name="Labutti K."/>
            <person name="Salamov A."/>
            <person name="Andreopoulos B."/>
            <person name="Baker S."/>
            <person name="Barry K."/>
            <person name="Bills G."/>
            <person name="Bluhm B."/>
            <person name="Cannon C."/>
            <person name="Castanera R."/>
            <person name="Culley D."/>
            <person name="Daum C."/>
            <person name="Ezra D."/>
            <person name="Gonzalez J."/>
            <person name="Henrissat B."/>
            <person name="Kuo A."/>
            <person name="Liang C."/>
            <person name="Lipzen A."/>
            <person name="Lutzoni F."/>
            <person name="Magnuson J."/>
            <person name="Mondo S."/>
            <person name="Nolan M."/>
            <person name="Ohm R."/>
            <person name="Pangilinan J."/>
            <person name="Park H.-J."/>
            <person name="Ramirez L."/>
            <person name="Alfaro M."/>
            <person name="Sun H."/>
            <person name="Tritt A."/>
            <person name="Yoshinaga Y."/>
            <person name="Zwiers L.-H."/>
            <person name="Turgeon B."/>
            <person name="Goodwin S."/>
            <person name="Spatafora J."/>
            <person name="Crous P."/>
            <person name="Grigoriev I."/>
        </authorList>
    </citation>
    <scope>NUCLEOTIDE SEQUENCE</scope>
    <source>
        <strain evidence="2">CBS 627.86</strain>
    </source>
</reference>
<evidence type="ECO:0000313" key="2">
    <source>
        <dbReference type="EMBL" id="KAF2120395.1"/>
    </source>
</evidence>
<gene>
    <name evidence="2" type="ORF">BDV96DRAFT_595930</name>
</gene>
<accession>A0A6A5ZM98</accession>
<dbReference type="Proteomes" id="UP000799770">
    <property type="component" value="Unassembled WGS sequence"/>
</dbReference>